<dbReference type="Gene3D" id="3.40.250.10">
    <property type="entry name" value="Rhodanese-like domain"/>
    <property type="match status" value="1"/>
</dbReference>
<proteinExistence type="predicted"/>
<feature type="domain" description="Rhodanese" evidence="1">
    <location>
        <begin position="11"/>
        <end position="98"/>
    </location>
</feature>
<dbReference type="EMBL" id="CP107020">
    <property type="protein sequence ID" value="UYG18010.1"/>
    <property type="molecule type" value="Genomic_DNA"/>
</dbReference>
<dbReference type="Proteomes" id="UP001164305">
    <property type="component" value="Chromosome"/>
</dbReference>
<dbReference type="PANTHER" id="PTHR43031">
    <property type="entry name" value="FAD-DEPENDENT OXIDOREDUCTASE"/>
    <property type="match status" value="1"/>
</dbReference>
<evidence type="ECO:0000313" key="2">
    <source>
        <dbReference type="EMBL" id="UYG18010.1"/>
    </source>
</evidence>
<evidence type="ECO:0000313" key="3">
    <source>
        <dbReference type="Proteomes" id="UP001164305"/>
    </source>
</evidence>
<protein>
    <submittedName>
        <fullName evidence="2">Rhodanese-like domain-containing protein</fullName>
    </submittedName>
</protein>
<evidence type="ECO:0000259" key="1">
    <source>
        <dbReference type="PROSITE" id="PS50206"/>
    </source>
</evidence>
<dbReference type="InterPro" id="IPR001763">
    <property type="entry name" value="Rhodanese-like_dom"/>
</dbReference>
<dbReference type="Pfam" id="PF00581">
    <property type="entry name" value="Rhodanese"/>
    <property type="match status" value="1"/>
</dbReference>
<dbReference type="PANTHER" id="PTHR43031:SF1">
    <property type="entry name" value="PYRIDINE NUCLEOTIDE-DISULPHIDE OXIDOREDUCTASE"/>
    <property type="match status" value="1"/>
</dbReference>
<organism evidence="2 3">
    <name type="scientific">Brachybacterium huguangmaarense</name>
    <dbReference type="NCBI Taxonomy" id="1652028"/>
    <lineage>
        <taxon>Bacteria</taxon>
        <taxon>Bacillati</taxon>
        <taxon>Actinomycetota</taxon>
        <taxon>Actinomycetes</taxon>
        <taxon>Micrococcales</taxon>
        <taxon>Dermabacteraceae</taxon>
        <taxon>Brachybacterium</taxon>
    </lineage>
</organism>
<keyword evidence="3" id="KW-1185">Reference proteome</keyword>
<sequence length="107" mass="11638">MNVDAVDPADLPEGAQLIDVREQDEWEAGHAPTAQHLPASELIARLGELPEDGDLYLICRSGGRSVQAAMWLNQNGYDAINVRGGMDQWFESGLPMVSDGEGEPYVL</sequence>
<dbReference type="SUPFAM" id="SSF52821">
    <property type="entry name" value="Rhodanese/Cell cycle control phosphatase"/>
    <property type="match status" value="1"/>
</dbReference>
<dbReference type="RefSeq" id="WP_263595216.1">
    <property type="nucleotide sequence ID" value="NZ_CP107020.1"/>
</dbReference>
<dbReference type="InterPro" id="IPR036873">
    <property type="entry name" value="Rhodanese-like_dom_sf"/>
</dbReference>
<dbReference type="SMART" id="SM00450">
    <property type="entry name" value="RHOD"/>
    <property type="match status" value="1"/>
</dbReference>
<dbReference type="CDD" id="cd00158">
    <property type="entry name" value="RHOD"/>
    <property type="match status" value="1"/>
</dbReference>
<name>A0ABY6G479_9MICO</name>
<dbReference type="PROSITE" id="PS50206">
    <property type="entry name" value="RHODANESE_3"/>
    <property type="match status" value="1"/>
</dbReference>
<gene>
    <name evidence="2" type="ORF">BRM3_06230</name>
</gene>
<dbReference type="InterPro" id="IPR050229">
    <property type="entry name" value="GlpE_sulfurtransferase"/>
</dbReference>
<reference evidence="2" key="1">
    <citation type="submission" date="2022-10" db="EMBL/GenBank/DDBJ databases">
        <title>Whole-Genome Sequencing of Brachybacterium huguangmaarense BRM-3, Isolated from Betula schmidtii.</title>
        <authorList>
            <person name="Haam D."/>
        </authorList>
    </citation>
    <scope>NUCLEOTIDE SEQUENCE</scope>
    <source>
        <strain evidence="2">BRM-3</strain>
    </source>
</reference>
<accession>A0ABY6G479</accession>